<dbReference type="InterPro" id="IPR016024">
    <property type="entry name" value="ARM-type_fold"/>
</dbReference>
<dbReference type="EMBL" id="KZ346089">
    <property type="protein sequence ID" value="PIO71009.1"/>
    <property type="molecule type" value="Genomic_DNA"/>
</dbReference>
<dbReference type="AlphaFoldDB" id="A0A2G9UL67"/>
<dbReference type="Pfam" id="PF00400">
    <property type="entry name" value="WD40"/>
    <property type="match status" value="1"/>
</dbReference>
<dbReference type="OrthoDB" id="29306at2759"/>
<dbReference type="InterPro" id="IPR036322">
    <property type="entry name" value="WD40_repeat_dom_sf"/>
</dbReference>
<dbReference type="InterPro" id="IPR015943">
    <property type="entry name" value="WD40/YVTN_repeat-like_dom_sf"/>
</dbReference>
<dbReference type="SMART" id="SM00320">
    <property type="entry name" value="WD40"/>
    <property type="match status" value="2"/>
</dbReference>
<dbReference type="Proteomes" id="UP000230423">
    <property type="component" value="Unassembled WGS sequence"/>
</dbReference>
<organism evidence="2 3">
    <name type="scientific">Teladorsagia circumcincta</name>
    <name type="common">Brown stomach worm</name>
    <name type="synonym">Ostertagia circumcincta</name>
    <dbReference type="NCBI Taxonomy" id="45464"/>
    <lineage>
        <taxon>Eukaryota</taxon>
        <taxon>Metazoa</taxon>
        <taxon>Ecdysozoa</taxon>
        <taxon>Nematoda</taxon>
        <taxon>Chromadorea</taxon>
        <taxon>Rhabditida</taxon>
        <taxon>Rhabditina</taxon>
        <taxon>Rhabditomorpha</taxon>
        <taxon>Strongyloidea</taxon>
        <taxon>Trichostrongylidae</taxon>
        <taxon>Teladorsagia</taxon>
    </lineage>
</organism>
<feature type="non-terminal residue" evidence="2">
    <location>
        <position position="1"/>
    </location>
</feature>
<dbReference type="SUPFAM" id="SSF50978">
    <property type="entry name" value="WD40 repeat-like"/>
    <property type="match status" value="1"/>
</dbReference>
<gene>
    <name evidence="2" type="ORF">TELCIR_07103</name>
</gene>
<accession>A0A2G9UL67</accession>
<keyword evidence="1" id="KW-0853">WD repeat</keyword>
<proteinExistence type="predicted"/>
<dbReference type="PROSITE" id="PS50082">
    <property type="entry name" value="WD_REPEATS_2"/>
    <property type="match status" value="1"/>
</dbReference>
<name>A0A2G9UL67_TELCI</name>
<dbReference type="InterPro" id="IPR001680">
    <property type="entry name" value="WD40_rpt"/>
</dbReference>
<dbReference type="PROSITE" id="PS50294">
    <property type="entry name" value="WD_REPEATS_REGION"/>
    <property type="match status" value="1"/>
</dbReference>
<evidence type="ECO:0000313" key="3">
    <source>
        <dbReference type="Proteomes" id="UP000230423"/>
    </source>
</evidence>
<sequence length="550" mass="61211">VHRLFIVVCRSFDDQSFEQILKPLVELLSCESSVKLLDRRFLLPASIAYGTSRFLREFLPTVIEAVASLQVDRSVVAKESVVWLSKRYGPVISARFITANLLRVLGSCYAGMTLIGSDQEPRSVFTLSLLGDECGARVEACLTEIAATYSVTFITVQYLPFCVDLVEQATRRLTPQIEAGLLAAFRIVRLSAKSMTDHQLMNYLEAVSLLYNISMRIGLENTRMYARKPFELMFEAFGKLYEADEQLRISAKKLNSHDTVASIPLWFVSSVIDRFATSWGVPLLSSFCSDPAFLVPFVSSQVANSPSSLRVTPLYQLNSFPSGNRLLSLSSPSSQSSLTSIGGVGSSLRFDHLTLCTFNGHSSSVRRIASLSNENSFISASADKTVKLWSIKPEYDTVEAQWTYNRHQRPILDVTLLANNLIASTDGNLHVEKWSLRYRMVLLSCLTHVQADWLRFHMGTPPTRPRFDGFPPQSSLSVMLMKWETSSLQVLESPPYGNSPMWSVYSGAEVVLEAKMKSDSQSGSPVSICYLPLNNAYLIGSNQGSVRLMC</sequence>
<dbReference type="PANTHER" id="PTHR46866">
    <property type="entry name" value="GH12955P"/>
    <property type="match status" value="1"/>
</dbReference>
<keyword evidence="3" id="KW-1185">Reference proteome</keyword>
<protein>
    <submittedName>
        <fullName evidence="2">WD domain, G-beta repeat protein</fullName>
    </submittedName>
</protein>
<reference evidence="2 3" key="1">
    <citation type="submission" date="2015-09" db="EMBL/GenBank/DDBJ databases">
        <title>Draft genome of the parasitic nematode Teladorsagia circumcincta isolate WARC Sus (inbred).</title>
        <authorList>
            <person name="Mitreva M."/>
        </authorList>
    </citation>
    <scope>NUCLEOTIDE SEQUENCE [LARGE SCALE GENOMIC DNA]</scope>
    <source>
        <strain evidence="2 3">S</strain>
    </source>
</reference>
<evidence type="ECO:0000313" key="2">
    <source>
        <dbReference type="EMBL" id="PIO71009.1"/>
    </source>
</evidence>
<dbReference type="SUPFAM" id="SSF48371">
    <property type="entry name" value="ARM repeat"/>
    <property type="match status" value="1"/>
</dbReference>
<evidence type="ECO:0000256" key="1">
    <source>
        <dbReference type="PROSITE-ProRule" id="PRU00221"/>
    </source>
</evidence>
<feature type="repeat" description="WD" evidence="1">
    <location>
        <begin position="358"/>
        <end position="392"/>
    </location>
</feature>
<dbReference type="PANTHER" id="PTHR46866:SF1">
    <property type="entry name" value="GH12955P"/>
    <property type="match status" value="1"/>
</dbReference>
<dbReference type="Gene3D" id="2.130.10.10">
    <property type="entry name" value="YVTN repeat-like/Quinoprotein amine dehydrogenase"/>
    <property type="match status" value="1"/>
</dbReference>